<gene>
    <name evidence="1" type="ORF">MSZNOR_0861</name>
</gene>
<sequence>MRNLLVPLLQRPICCWGPIKWDKGIFDVWFAAEPIELVCARRLLAQVGKQSLNLKPGSATYAWIRKGTLRTIVRLASCFWAKARSTRSFASCRTVGVVRTFL</sequence>
<name>A0ABM9HY36_9GAMM</name>
<dbReference type="EMBL" id="OX458333">
    <property type="protein sequence ID" value="CAI8761967.1"/>
    <property type="molecule type" value="Genomic_DNA"/>
</dbReference>
<organism evidence="1 2">
    <name type="scientific">Methylocaldum szegediense</name>
    <dbReference type="NCBI Taxonomy" id="73780"/>
    <lineage>
        <taxon>Bacteria</taxon>
        <taxon>Pseudomonadati</taxon>
        <taxon>Pseudomonadota</taxon>
        <taxon>Gammaproteobacteria</taxon>
        <taxon>Methylococcales</taxon>
        <taxon>Methylococcaceae</taxon>
        <taxon>Methylocaldum</taxon>
    </lineage>
</organism>
<evidence type="ECO:0000313" key="2">
    <source>
        <dbReference type="Proteomes" id="UP001162030"/>
    </source>
</evidence>
<proteinExistence type="predicted"/>
<dbReference type="Proteomes" id="UP001162030">
    <property type="component" value="Chromosome"/>
</dbReference>
<protein>
    <submittedName>
        <fullName evidence="1">Uncharacterized protein</fullName>
    </submittedName>
</protein>
<evidence type="ECO:0000313" key="1">
    <source>
        <dbReference type="EMBL" id="CAI8761967.1"/>
    </source>
</evidence>
<reference evidence="1 2" key="1">
    <citation type="submission" date="2023-03" db="EMBL/GenBank/DDBJ databases">
        <authorList>
            <person name="Pearce D."/>
        </authorList>
    </citation>
    <scope>NUCLEOTIDE SEQUENCE [LARGE SCALE GENOMIC DNA]</scope>
    <source>
        <strain evidence="1">Msz</strain>
    </source>
</reference>
<accession>A0ABM9HY36</accession>
<keyword evidence="2" id="KW-1185">Reference proteome</keyword>